<organism evidence="1 2">
    <name type="scientific">Scylla paramamosain</name>
    <name type="common">Mud crab</name>
    <dbReference type="NCBI Taxonomy" id="85552"/>
    <lineage>
        <taxon>Eukaryota</taxon>
        <taxon>Metazoa</taxon>
        <taxon>Ecdysozoa</taxon>
        <taxon>Arthropoda</taxon>
        <taxon>Crustacea</taxon>
        <taxon>Multicrustacea</taxon>
        <taxon>Malacostraca</taxon>
        <taxon>Eumalacostraca</taxon>
        <taxon>Eucarida</taxon>
        <taxon>Decapoda</taxon>
        <taxon>Pleocyemata</taxon>
        <taxon>Brachyura</taxon>
        <taxon>Eubrachyura</taxon>
        <taxon>Portunoidea</taxon>
        <taxon>Portunidae</taxon>
        <taxon>Portuninae</taxon>
        <taxon>Scylla</taxon>
    </lineage>
</organism>
<comment type="caution">
    <text evidence="1">The sequence shown here is derived from an EMBL/GenBank/DDBJ whole genome shotgun (WGS) entry which is preliminary data.</text>
</comment>
<dbReference type="GO" id="GO:0003676">
    <property type="term" value="F:nucleic acid binding"/>
    <property type="evidence" value="ECO:0007669"/>
    <property type="project" value="InterPro"/>
</dbReference>
<dbReference type="InterPro" id="IPR036397">
    <property type="entry name" value="RNaseH_sf"/>
</dbReference>
<dbReference type="Gene3D" id="3.30.420.10">
    <property type="entry name" value="Ribonuclease H-like superfamily/Ribonuclease H"/>
    <property type="match status" value="1"/>
</dbReference>
<dbReference type="PANTHER" id="PTHR47331">
    <property type="entry name" value="PHD-TYPE DOMAIN-CONTAINING PROTEIN"/>
    <property type="match status" value="1"/>
</dbReference>
<evidence type="ECO:0000313" key="1">
    <source>
        <dbReference type="EMBL" id="KAK8375073.1"/>
    </source>
</evidence>
<dbReference type="Proteomes" id="UP001487740">
    <property type="component" value="Unassembled WGS sequence"/>
</dbReference>
<evidence type="ECO:0000313" key="2">
    <source>
        <dbReference type="Proteomes" id="UP001487740"/>
    </source>
</evidence>
<proteinExistence type="predicted"/>
<accession>A0AAW0SI93</accession>
<sequence>MTGAENELKTAMQRWDRNARGTLHKKGLEWRFNPPRVSHMGGVWERQIQSVRNQLLDDERLHTLFCEAKVIVNSSRTLTQLSNDPVIHLQALTPTHLIRASWGW</sequence>
<dbReference type="EMBL" id="JARAKH010000103">
    <property type="protein sequence ID" value="KAK8375073.1"/>
    <property type="molecule type" value="Genomic_DNA"/>
</dbReference>
<reference evidence="1 2" key="1">
    <citation type="submission" date="2023-03" db="EMBL/GenBank/DDBJ databases">
        <title>High-quality genome of Scylla paramamosain provides insights in environmental adaptation.</title>
        <authorList>
            <person name="Zhang L."/>
        </authorList>
    </citation>
    <scope>NUCLEOTIDE SEQUENCE [LARGE SCALE GENOMIC DNA]</scope>
    <source>
        <strain evidence="1">LZ_2023a</strain>
        <tissue evidence="1">Muscle</tissue>
    </source>
</reference>
<keyword evidence="2" id="KW-1185">Reference proteome</keyword>
<protein>
    <submittedName>
        <fullName evidence="1">Uncharacterized protein</fullName>
    </submittedName>
</protein>
<gene>
    <name evidence="1" type="ORF">O3P69_014228</name>
</gene>
<dbReference type="PANTHER" id="PTHR47331:SF1">
    <property type="entry name" value="GAG-LIKE PROTEIN"/>
    <property type="match status" value="1"/>
</dbReference>
<name>A0AAW0SI93_SCYPA</name>
<dbReference type="AlphaFoldDB" id="A0AAW0SI93"/>